<dbReference type="Gene3D" id="3.40.190.290">
    <property type="match status" value="1"/>
</dbReference>
<dbReference type="GO" id="GO:0000976">
    <property type="term" value="F:transcription cis-regulatory region binding"/>
    <property type="evidence" value="ECO:0007669"/>
    <property type="project" value="TreeGrafter"/>
</dbReference>
<dbReference type="FunFam" id="1.10.10.10:FF:000001">
    <property type="entry name" value="LysR family transcriptional regulator"/>
    <property type="match status" value="1"/>
</dbReference>
<keyword evidence="3" id="KW-0238">DNA-binding</keyword>
<accession>A0A2M8LSG4</accession>
<dbReference type="GO" id="GO:0003700">
    <property type="term" value="F:DNA-binding transcription factor activity"/>
    <property type="evidence" value="ECO:0007669"/>
    <property type="project" value="InterPro"/>
</dbReference>
<feature type="domain" description="HTH lysR-type" evidence="6">
    <location>
        <begin position="1"/>
        <end position="58"/>
    </location>
</feature>
<dbReference type="InterPro" id="IPR005119">
    <property type="entry name" value="LysR_subst-bd"/>
</dbReference>
<comment type="caution">
    <text evidence="7">The sequence shown here is derived from an EMBL/GenBank/DDBJ whole genome shotgun (WGS) entry which is preliminary data.</text>
</comment>
<evidence type="ECO:0000313" key="8">
    <source>
        <dbReference type="Proteomes" id="UP000230407"/>
    </source>
</evidence>
<dbReference type="PRINTS" id="PR00039">
    <property type="entry name" value="HTHLYSR"/>
</dbReference>
<dbReference type="InterPro" id="IPR036388">
    <property type="entry name" value="WH-like_DNA-bd_sf"/>
</dbReference>
<comment type="similarity">
    <text evidence="1">Belongs to the LysR transcriptional regulatory family.</text>
</comment>
<proteinExistence type="inferred from homology"/>
<dbReference type="Gene3D" id="1.10.10.10">
    <property type="entry name" value="Winged helix-like DNA-binding domain superfamily/Winged helix DNA-binding domain"/>
    <property type="match status" value="1"/>
</dbReference>
<evidence type="ECO:0000313" key="7">
    <source>
        <dbReference type="EMBL" id="PJE94887.1"/>
    </source>
</evidence>
<dbReference type="InterPro" id="IPR036390">
    <property type="entry name" value="WH_DNA-bd_sf"/>
</dbReference>
<sequence>MDTPQLEAFLAVVDIGSFTRAAARLGLSQPTVTNRIKALEQALGTVLLKRLPGGVTPTPAGGELLPYAREIVSLTNRARCLVESGGQLRGRVDVGTPESLANHRLLPLIEYVYLRYPGIEISMRSPADGDVVAQVRAGRFDCAFFVDRLRGPEDAEADVEMGVLCPEPLVLVAGRDHPLADRTMVTDEDLRGATLVRSDNGAGCHLGLERLLASSRGREPERLRVFELDSADAARRSVANGIGVALVPRVAVEAELASGELRQVDWSPPFETFTQVARRRNTLPNPALDALVEAAAQVVEEQLADCLPALPGTGADASGTVGTHSSRPCRPTAGHHGSRPCAGGRTPPAHAAAP</sequence>
<dbReference type="Pfam" id="PF00126">
    <property type="entry name" value="HTH_1"/>
    <property type="match status" value="1"/>
</dbReference>
<protein>
    <submittedName>
        <fullName evidence="7">LysR family transcriptional regulator</fullName>
    </submittedName>
</protein>
<dbReference type="PROSITE" id="PS50931">
    <property type="entry name" value="HTH_LYSR"/>
    <property type="match status" value="1"/>
</dbReference>
<evidence type="ECO:0000256" key="4">
    <source>
        <dbReference type="ARBA" id="ARBA00023163"/>
    </source>
</evidence>
<dbReference type="PANTHER" id="PTHR30126:SF40">
    <property type="entry name" value="HTH-TYPE TRANSCRIPTIONAL REGULATOR GLTR"/>
    <property type="match status" value="1"/>
</dbReference>
<dbReference type="Pfam" id="PF03466">
    <property type="entry name" value="LysR_substrate"/>
    <property type="match status" value="1"/>
</dbReference>
<keyword evidence="8" id="KW-1185">Reference proteome</keyword>
<feature type="region of interest" description="Disordered" evidence="5">
    <location>
        <begin position="316"/>
        <end position="354"/>
    </location>
</feature>
<gene>
    <name evidence="7" type="ORF">CUT44_24700</name>
</gene>
<evidence type="ECO:0000256" key="2">
    <source>
        <dbReference type="ARBA" id="ARBA00023015"/>
    </source>
</evidence>
<evidence type="ECO:0000259" key="6">
    <source>
        <dbReference type="PROSITE" id="PS50931"/>
    </source>
</evidence>
<dbReference type="RefSeq" id="WP_100204143.1">
    <property type="nucleotide sequence ID" value="NZ_PGGW01000067.1"/>
</dbReference>
<dbReference type="PANTHER" id="PTHR30126">
    <property type="entry name" value="HTH-TYPE TRANSCRIPTIONAL REGULATOR"/>
    <property type="match status" value="1"/>
</dbReference>
<evidence type="ECO:0000256" key="5">
    <source>
        <dbReference type="SAM" id="MobiDB-lite"/>
    </source>
</evidence>
<dbReference type="Proteomes" id="UP000230407">
    <property type="component" value="Unassembled WGS sequence"/>
</dbReference>
<dbReference type="InterPro" id="IPR000847">
    <property type="entry name" value="LysR_HTH_N"/>
</dbReference>
<dbReference type="CDD" id="cd05466">
    <property type="entry name" value="PBP2_LTTR_substrate"/>
    <property type="match status" value="1"/>
</dbReference>
<dbReference type="SUPFAM" id="SSF46785">
    <property type="entry name" value="Winged helix' DNA-binding domain"/>
    <property type="match status" value="1"/>
</dbReference>
<keyword evidence="4" id="KW-0804">Transcription</keyword>
<organism evidence="7 8">
    <name type="scientific">Streptomyces carminius</name>
    <dbReference type="NCBI Taxonomy" id="2665496"/>
    <lineage>
        <taxon>Bacteria</taxon>
        <taxon>Bacillati</taxon>
        <taxon>Actinomycetota</taxon>
        <taxon>Actinomycetes</taxon>
        <taxon>Kitasatosporales</taxon>
        <taxon>Streptomycetaceae</taxon>
        <taxon>Streptomyces</taxon>
    </lineage>
</organism>
<dbReference type="AlphaFoldDB" id="A0A2M8LSG4"/>
<evidence type="ECO:0000256" key="3">
    <source>
        <dbReference type="ARBA" id="ARBA00023125"/>
    </source>
</evidence>
<reference evidence="7 8" key="1">
    <citation type="submission" date="2017-11" db="EMBL/GenBank/DDBJ databases">
        <title>Streptomyces carmine sp. nov., a novel actinomycete isolated from Sophora alopecuroides in Xinjiang, China.</title>
        <authorList>
            <person name="Wang Y."/>
            <person name="Luo X."/>
            <person name="Wan C."/>
            <person name="Zhang L."/>
        </authorList>
    </citation>
    <scope>NUCLEOTIDE SEQUENCE [LARGE SCALE GENOMIC DNA]</scope>
    <source>
        <strain evidence="7 8">TRM SA0054</strain>
    </source>
</reference>
<name>A0A2M8LSG4_9ACTN</name>
<dbReference type="SUPFAM" id="SSF53850">
    <property type="entry name" value="Periplasmic binding protein-like II"/>
    <property type="match status" value="1"/>
</dbReference>
<evidence type="ECO:0000256" key="1">
    <source>
        <dbReference type="ARBA" id="ARBA00009437"/>
    </source>
</evidence>
<keyword evidence="2" id="KW-0805">Transcription regulation</keyword>
<dbReference type="EMBL" id="PGGW01000067">
    <property type="protein sequence ID" value="PJE94887.1"/>
    <property type="molecule type" value="Genomic_DNA"/>
</dbReference>